<dbReference type="GO" id="GO:0008757">
    <property type="term" value="F:S-adenosylmethionine-dependent methyltransferase activity"/>
    <property type="evidence" value="ECO:0007669"/>
    <property type="project" value="InterPro"/>
</dbReference>
<feature type="domain" description="Methyltransferase type 11" evidence="1">
    <location>
        <begin position="57"/>
        <end position="147"/>
    </location>
</feature>
<accession>A0A381UAR9</accession>
<reference evidence="2" key="1">
    <citation type="submission" date="2018-05" db="EMBL/GenBank/DDBJ databases">
        <authorList>
            <person name="Lanie J.A."/>
            <person name="Ng W.-L."/>
            <person name="Kazmierczak K.M."/>
            <person name="Andrzejewski T.M."/>
            <person name="Davidsen T.M."/>
            <person name="Wayne K.J."/>
            <person name="Tettelin H."/>
            <person name="Glass J.I."/>
            <person name="Rusch D."/>
            <person name="Podicherti R."/>
            <person name="Tsui H.-C.T."/>
            <person name="Winkler M.E."/>
        </authorList>
    </citation>
    <scope>NUCLEOTIDE SEQUENCE</scope>
</reference>
<dbReference type="CDD" id="cd02440">
    <property type="entry name" value="AdoMet_MTases"/>
    <property type="match status" value="1"/>
</dbReference>
<dbReference type="AlphaFoldDB" id="A0A381UAR9"/>
<dbReference type="EMBL" id="UINC01006062">
    <property type="protein sequence ID" value="SVA25239.1"/>
    <property type="molecule type" value="Genomic_DNA"/>
</dbReference>
<dbReference type="Gene3D" id="3.40.50.150">
    <property type="entry name" value="Vaccinia Virus protein VP39"/>
    <property type="match status" value="1"/>
</dbReference>
<dbReference type="SUPFAM" id="SSF53335">
    <property type="entry name" value="S-adenosyl-L-methionine-dependent methyltransferases"/>
    <property type="match status" value="1"/>
</dbReference>
<proteinExistence type="predicted"/>
<dbReference type="InterPro" id="IPR013216">
    <property type="entry name" value="Methyltransf_11"/>
</dbReference>
<evidence type="ECO:0000313" key="2">
    <source>
        <dbReference type="EMBL" id="SVA25239.1"/>
    </source>
</evidence>
<protein>
    <recommendedName>
        <fullName evidence="1">Methyltransferase type 11 domain-containing protein</fullName>
    </recommendedName>
</protein>
<organism evidence="2">
    <name type="scientific">marine metagenome</name>
    <dbReference type="NCBI Taxonomy" id="408172"/>
    <lineage>
        <taxon>unclassified sequences</taxon>
        <taxon>metagenomes</taxon>
        <taxon>ecological metagenomes</taxon>
    </lineage>
</organism>
<dbReference type="Pfam" id="PF08241">
    <property type="entry name" value="Methyltransf_11"/>
    <property type="match status" value="1"/>
</dbReference>
<evidence type="ECO:0000259" key="1">
    <source>
        <dbReference type="Pfam" id="PF08241"/>
    </source>
</evidence>
<name>A0A381UAR9_9ZZZZ</name>
<sequence>MTKPINKYSMAPRTERYYEKRHDKSLGSPKDIRFVIYDHEMWQLCLNHINESDLVADYGSGAGTLLYNVGRFSNAKLLGIEQAEAAIKQSKCLIPQTNIIKGDIMNTPLKNECIDFIFSTMVIEHVDDKNFAREVYRTLKPGGYFFVTSVIKGKNAWYFYKNDSGETVLEPSHLKEYKSIRELEDVLKPLGFTIIKSSSPRVCFPLVDPFFKLLIKFSEIKKFVRKKSLLEWKPIEFLRLSTQIPVPGYYAVEILAKKIL</sequence>
<gene>
    <name evidence="2" type="ORF">METZ01_LOCUS78093</name>
</gene>
<dbReference type="PANTHER" id="PTHR43861">
    <property type="entry name" value="TRANS-ACONITATE 2-METHYLTRANSFERASE-RELATED"/>
    <property type="match status" value="1"/>
</dbReference>
<dbReference type="InterPro" id="IPR029063">
    <property type="entry name" value="SAM-dependent_MTases_sf"/>
</dbReference>